<dbReference type="InterPro" id="IPR011009">
    <property type="entry name" value="Kinase-like_dom_sf"/>
</dbReference>
<evidence type="ECO:0000259" key="3">
    <source>
        <dbReference type="PROSITE" id="PS50011"/>
    </source>
</evidence>
<dbReference type="SUPFAM" id="SSF56112">
    <property type="entry name" value="Protein kinase-like (PK-like)"/>
    <property type="match status" value="1"/>
</dbReference>
<feature type="domain" description="Protein kinase" evidence="3">
    <location>
        <begin position="110"/>
        <end position="397"/>
    </location>
</feature>
<dbReference type="PROSITE" id="PS50011">
    <property type="entry name" value="PROTEIN_KINASE_DOM"/>
    <property type="match status" value="1"/>
</dbReference>
<dbReference type="GO" id="GO:0005524">
    <property type="term" value="F:ATP binding"/>
    <property type="evidence" value="ECO:0007669"/>
    <property type="project" value="UniProtKB-KW"/>
</dbReference>
<dbReference type="GO" id="GO:0004672">
    <property type="term" value="F:protein kinase activity"/>
    <property type="evidence" value="ECO:0007669"/>
    <property type="project" value="InterPro"/>
</dbReference>
<dbReference type="EMBL" id="JAZDWU010000004">
    <property type="protein sequence ID" value="KAL0005517.1"/>
    <property type="molecule type" value="Genomic_DNA"/>
</dbReference>
<sequence>MRYILGVRFGVKDGKYRVVSTNRKDKGAREEKFKELGFWCCLLLRRMEVETRKPFIYDNKDFLEHREQVIQRDRLALPRVLPVHKSLPSIGSHKPLLYSMEELADMTDNFNERNLIGETLFSKLYRGTIRHGWLPFEDWVVTVKIWDYTLPTSGHLDGIESFNEEVMFLTQPSAKKHPNVVDLLGYCNRRFLEAVVYDLNPLGTVRNLATTGSLTWLQRIKVALGFARALEFLHDPKKPYLVRNINAAHIILDQDCNPKIFDFSTMSGGILGKLTRPKEKLLTVGYDDPEFFPLGGPEEGGFEVTYHDVFSFGVVLLGLITKRIVDMENIQTTTLVYRWAWRQYRPNRYLVHESLVEDSGFYASDGIMITELAMRCIQRELDKRPSMKDVVKRLEGLQAVQLHGNVVGM</sequence>
<evidence type="ECO:0000256" key="1">
    <source>
        <dbReference type="ARBA" id="ARBA00022741"/>
    </source>
</evidence>
<protein>
    <recommendedName>
        <fullName evidence="3">Protein kinase domain-containing protein</fullName>
    </recommendedName>
</protein>
<dbReference type="GO" id="GO:0005886">
    <property type="term" value="C:plasma membrane"/>
    <property type="evidence" value="ECO:0007669"/>
    <property type="project" value="TreeGrafter"/>
</dbReference>
<proteinExistence type="predicted"/>
<gene>
    <name evidence="4" type="ORF">SO802_013078</name>
</gene>
<dbReference type="PANTHER" id="PTHR27001:SF931">
    <property type="entry name" value="OS11G0664100 PROTEIN"/>
    <property type="match status" value="1"/>
</dbReference>
<dbReference type="InterPro" id="IPR001245">
    <property type="entry name" value="Ser-Thr/Tyr_kinase_cat_dom"/>
</dbReference>
<dbReference type="PANTHER" id="PTHR27001">
    <property type="entry name" value="OS01G0253100 PROTEIN"/>
    <property type="match status" value="1"/>
</dbReference>
<dbReference type="AlphaFoldDB" id="A0AAW2D592"/>
<evidence type="ECO:0000313" key="5">
    <source>
        <dbReference type="Proteomes" id="UP001459277"/>
    </source>
</evidence>
<evidence type="ECO:0000313" key="4">
    <source>
        <dbReference type="EMBL" id="KAL0005517.1"/>
    </source>
</evidence>
<reference evidence="4 5" key="1">
    <citation type="submission" date="2024-01" db="EMBL/GenBank/DDBJ databases">
        <title>A telomere-to-telomere, gap-free genome of sweet tea (Lithocarpus litseifolius).</title>
        <authorList>
            <person name="Zhou J."/>
        </authorList>
    </citation>
    <scope>NUCLEOTIDE SEQUENCE [LARGE SCALE GENOMIC DNA]</scope>
    <source>
        <strain evidence="4">Zhou-2022a</strain>
        <tissue evidence="4">Leaf</tissue>
    </source>
</reference>
<dbReference type="Gene3D" id="3.30.200.20">
    <property type="entry name" value="Phosphorylase Kinase, domain 1"/>
    <property type="match status" value="1"/>
</dbReference>
<dbReference type="InterPro" id="IPR000719">
    <property type="entry name" value="Prot_kinase_dom"/>
</dbReference>
<dbReference type="Gene3D" id="1.10.510.10">
    <property type="entry name" value="Transferase(Phosphotransferase) domain 1"/>
    <property type="match status" value="1"/>
</dbReference>
<evidence type="ECO:0000256" key="2">
    <source>
        <dbReference type="ARBA" id="ARBA00022840"/>
    </source>
</evidence>
<dbReference type="Pfam" id="PF07714">
    <property type="entry name" value="PK_Tyr_Ser-Thr"/>
    <property type="match status" value="1"/>
</dbReference>
<keyword evidence="5" id="KW-1185">Reference proteome</keyword>
<accession>A0AAW2D592</accession>
<name>A0AAW2D592_9ROSI</name>
<comment type="caution">
    <text evidence="4">The sequence shown here is derived from an EMBL/GenBank/DDBJ whole genome shotgun (WGS) entry which is preliminary data.</text>
</comment>
<dbReference type="Proteomes" id="UP001459277">
    <property type="component" value="Unassembled WGS sequence"/>
</dbReference>
<organism evidence="4 5">
    <name type="scientific">Lithocarpus litseifolius</name>
    <dbReference type="NCBI Taxonomy" id="425828"/>
    <lineage>
        <taxon>Eukaryota</taxon>
        <taxon>Viridiplantae</taxon>
        <taxon>Streptophyta</taxon>
        <taxon>Embryophyta</taxon>
        <taxon>Tracheophyta</taxon>
        <taxon>Spermatophyta</taxon>
        <taxon>Magnoliopsida</taxon>
        <taxon>eudicotyledons</taxon>
        <taxon>Gunneridae</taxon>
        <taxon>Pentapetalae</taxon>
        <taxon>rosids</taxon>
        <taxon>fabids</taxon>
        <taxon>Fagales</taxon>
        <taxon>Fagaceae</taxon>
        <taxon>Lithocarpus</taxon>
    </lineage>
</organism>
<keyword evidence="2" id="KW-0067">ATP-binding</keyword>
<keyword evidence="1" id="KW-0547">Nucleotide-binding</keyword>